<comment type="caution">
    <text evidence="2">The sequence shown here is derived from an EMBL/GenBank/DDBJ whole genome shotgun (WGS) entry which is preliminary data.</text>
</comment>
<keyword evidence="3" id="KW-1185">Reference proteome</keyword>
<dbReference type="Proteomes" id="UP001558613">
    <property type="component" value="Unassembled WGS sequence"/>
</dbReference>
<evidence type="ECO:0000313" key="3">
    <source>
        <dbReference type="Proteomes" id="UP001558613"/>
    </source>
</evidence>
<sequence length="164" mass="18293">MDAGRYRCGVRGFPDTFEDGKVTVSDFKYLIGMTTAPFLPKSSIKPTVWSSSSPSTPIVSENDAETISNSSNSWRTSYTLAAVLSVLVFVVISMTLLVYHLKTRKKSTDESEICGSLTPPWSRMASSTLWCTSSPTRIHLKSMPICQYTTQKTQMLLQSKYRKV</sequence>
<keyword evidence="1" id="KW-0812">Transmembrane</keyword>
<name>A0ABR3MZC3_9TELE</name>
<protein>
    <submittedName>
        <fullName evidence="2">Uncharacterized protein</fullName>
    </submittedName>
</protein>
<evidence type="ECO:0000256" key="1">
    <source>
        <dbReference type="SAM" id="Phobius"/>
    </source>
</evidence>
<organism evidence="2 3">
    <name type="scientific">Cirrhinus molitorella</name>
    <name type="common">mud carp</name>
    <dbReference type="NCBI Taxonomy" id="172907"/>
    <lineage>
        <taxon>Eukaryota</taxon>
        <taxon>Metazoa</taxon>
        <taxon>Chordata</taxon>
        <taxon>Craniata</taxon>
        <taxon>Vertebrata</taxon>
        <taxon>Euteleostomi</taxon>
        <taxon>Actinopterygii</taxon>
        <taxon>Neopterygii</taxon>
        <taxon>Teleostei</taxon>
        <taxon>Ostariophysi</taxon>
        <taxon>Cypriniformes</taxon>
        <taxon>Cyprinidae</taxon>
        <taxon>Labeoninae</taxon>
        <taxon>Labeonini</taxon>
        <taxon>Cirrhinus</taxon>
    </lineage>
</organism>
<accession>A0ABR3MZC3</accession>
<evidence type="ECO:0000313" key="2">
    <source>
        <dbReference type="EMBL" id="KAL1269911.1"/>
    </source>
</evidence>
<proteinExistence type="predicted"/>
<keyword evidence="1" id="KW-1133">Transmembrane helix</keyword>
<dbReference type="EMBL" id="JAYMGO010000008">
    <property type="protein sequence ID" value="KAL1269911.1"/>
    <property type="molecule type" value="Genomic_DNA"/>
</dbReference>
<gene>
    <name evidence="2" type="ORF">QQF64_032200</name>
</gene>
<reference evidence="2 3" key="1">
    <citation type="submission" date="2023-09" db="EMBL/GenBank/DDBJ databases">
        <authorList>
            <person name="Wang M."/>
        </authorList>
    </citation>
    <scope>NUCLEOTIDE SEQUENCE [LARGE SCALE GENOMIC DNA]</scope>
    <source>
        <strain evidence="2">GT-2023</strain>
        <tissue evidence="2">Liver</tissue>
    </source>
</reference>
<feature type="transmembrane region" description="Helical" evidence="1">
    <location>
        <begin position="78"/>
        <end position="99"/>
    </location>
</feature>
<keyword evidence="1" id="KW-0472">Membrane</keyword>